<comment type="caution">
    <text evidence="1">The sequence shown here is derived from an EMBL/GenBank/DDBJ whole genome shotgun (WGS) entry which is preliminary data.</text>
</comment>
<keyword evidence="2" id="KW-1185">Reference proteome</keyword>
<accession>A0A318S0U1</accession>
<dbReference type="Proteomes" id="UP000247591">
    <property type="component" value="Unassembled WGS sequence"/>
</dbReference>
<name>A0A318S0U1_WILLI</name>
<proteinExistence type="predicted"/>
<gene>
    <name evidence="1" type="ORF">DFR67_102235</name>
</gene>
<sequence>MLRTDDLSVAADTSGKGLLRHDIDDSTNDS</sequence>
<evidence type="ECO:0000313" key="2">
    <source>
        <dbReference type="Proteomes" id="UP000247591"/>
    </source>
</evidence>
<reference evidence="1 2" key="1">
    <citation type="submission" date="2018-06" db="EMBL/GenBank/DDBJ databases">
        <title>Genomic Encyclopedia of Type Strains, Phase IV (KMG-IV): sequencing the most valuable type-strain genomes for metagenomic binning, comparative biology and taxonomic classification.</title>
        <authorList>
            <person name="Goeker M."/>
        </authorList>
    </citation>
    <scope>NUCLEOTIDE SEQUENCE [LARGE SCALE GENOMIC DNA]</scope>
    <source>
        <strain evidence="1 2">DSM 45521</strain>
    </source>
</reference>
<dbReference type="EMBL" id="QJSP01000002">
    <property type="protein sequence ID" value="PYE20097.1"/>
    <property type="molecule type" value="Genomic_DNA"/>
</dbReference>
<organism evidence="1 2">
    <name type="scientific">Williamsia limnetica</name>
    <dbReference type="NCBI Taxonomy" id="882452"/>
    <lineage>
        <taxon>Bacteria</taxon>
        <taxon>Bacillati</taxon>
        <taxon>Actinomycetota</taxon>
        <taxon>Actinomycetes</taxon>
        <taxon>Mycobacteriales</taxon>
        <taxon>Nocardiaceae</taxon>
        <taxon>Williamsia</taxon>
    </lineage>
</organism>
<protein>
    <submittedName>
        <fullName evidence="1">Uncharacterized protein</fullName>
    </submittedName>
</protein>
<dbReference type="AlphaFoldDB" id="A0A318S0U1"/>
<evidence type="ECO:0000313" key="1">
    <source>
        <dbReference type="EMBL" id="PYE20097.1"/>
    </source>
</evidence>